<evidence type="ECO:0000256" key="2">
    <source>
        <dbReference type="ARBA" id="ARBA00009881"/>
    </source>
</evidence>
<dbReference type="Pfam" id="PF03060">
    <property type="entry name" value="NMO"/>
    <property type="match status" value="1"/>
</dbReference>
<evidence type="ECO:0000256" key="4">
    <source>
        <dbReference type="ARBA" id="ARBA00022630"/>
    </source>
</evidence>
<evidence type="ECO:0000313" key="10">
    <source>
        <dbReference type="EMBL" id="MEX1664581.1"/>
    </source>
</evidence>
<comment type="similarity">
    <text evidence="2">Belongs to the nitronate monooxygenase family. NMO class I subfamily.</text>
</comment>
<organism evidence="10 11">
    <name type="scientific">Zhongshania arctica</name>
    <dbReference type="NCBI Taxonomy" id="3238302"/>
    <lineage>
        <taxon>Bacteria</taxon>
        <taxon>Pseudomonadati</taxon>
        <taxon>Pseudomonadota</taxon>
        <taxon>Gammaproteobacteria</taxon>
        <taxon>Cellvibrionales</taxon>
        <taxon>Spongiibacteraceae</taxon>
        <taxon>Zhongshania</taxon>
    </lineage>
</organism>
<dbReference type="InterPro" id="IPR013785">
    <property type="entry name" value="Aldolase_TIM"/>
</dbReference>
<evidence type="ECO:0000256" key="5">
    <source>
        <dbReference type="ARBA" id="ARBA00022643"/>
    </source>
</evidence>
<protein>
    <recommendedName>
        <fullName evidence="8">Propionate 3-nitronate monooxygenase</fullName>
    </recommendedName>
</protein>
<comment type="catalytic activity">
    <reaction evidence="9">
        <text>3 propionate 3-nitronate + 3 O2 + H2O = 3 3-oxopropanoate + 2 nitrate + nitrite + H2O2 + 3 H(+)</text>
        <dbReference type="Rhea" id="RHEA:57332"/>
        <dbReference type="ChEBI" id="CHEBI:15377"/>
        <dbReference type="ChEBI" id="CHEBI:15378"/>
        <dbReference type="ChEBI" id="CHEBI:15379"/>
        <dbReference type="ChEBI" id="CHEBI:16240"/>
        <dbReference type="ChEBI" id="CHEBI:16301"/>
        <dbReference type="ChEBI" id="CHEBI:17632"/>
        <dbReference type="ChEBI" id="CHEBI:33190"/>
        <dbReference type="ChEBI" id="CHEBI:136067"/>
    </reaction>
</comment>
<dbReference type="CDD" id="cd04730">
    <property type="entry name" value="NPD_like"/>
    <property type="match status" value="1"/>
</dbReference>
<dbReference type="RefSeq" id="WP_368374703.1">
    <property type="nucleotide sequence ID" value="NZ_JBFRYB010000001.1"/>
</dbReference>
<dbReference type="Gene3D" id="3.20.20.70">
    <property type="entry name" value="Aldolase class I"/>
    <property type="match status" value="1"/>
</dbReference>
<evidence type="ECO:0000256" key="1">
    <source>
        <dbReference type="ARBA" id="ARBA00001917"/>
    </source>
</evidence>
<evidence type="ECO:0000256" key="7">
    <source>
        <dbReference type="ARBA" id="ARBA00023033"/>
    </source>
</evidence>
<gene>
    <name evidence="10" type="ORF">AB4875_03715</name>
</gene>
<dbReference type="Proteomes" id="UP001557484">
    <property type="component" value="Unassembled WGS sequence"/>
</dbReference>
<keyword evidence="3" id="KW-0216">Detoxification</keyword>
<keyword evidence="4" id="KW-0285">Flavoprotein</keyword>
<comment type="cofactor">
    <cofactor evidence="1">
        <name>FMN</name>
        <dbReference type="ChEBI" id="CHEBI:58210"/>
    </cofactor>
</comment>
<name>A0ABV3TSK3_9GAMM</name>
<dbReference type="GO" id="GO:0016491">
    <property type="term" value="F:oxidoreductase activity"/>
    <property type="evidence" value="ECO:0007669"/>
    <property type="project" value="UniProtKB-KW"/>
</dbReference>
<reference evidence="10 11" key="1">
    <citation type="journal article" date="2011" name="Int. J. Syst. Evol. Microbiol.">
        <title>Zhongshania antarctica gen. nov., sp. nov. and Zhongshania guokunii sp. nov., gammaproteobacteria respectively isolated from coastal attached (fast) ice and surface seawater of the Antarctic.</title>
        <authorList>
            <person name="Li H.J."/>
            <person name="Zhang X.Y."/>
            <person name="Chen C.X."/>
            <person name="Zhang Y.J."/>
            <person name="Gao Z.M."/>
            <person name="Yu Y."/>
            <person name="Chen X.L."/>
            <person name="Chen B."/>
            <person name="Zhang Y.Z."/>
        </authorList>
    </citation>
    <scope>NUCLEOTIDE SEQUENCE [LARGE SCALE GENOMIC DNA]</scope>
    <source>
        <strain evidence="10 11">R06B22</strain>
    </source>
</reference>
<keyword evidence="6 10" id="KW-0560">Oxidoreductase</keyword>
<evidence type="ECO:0000256" key="8">
    <source>
        <dbReference type="ARBA" id="ARBA00031155"/>
    </source>
</evidence>
<sequence length="357" mass="37256">MPADAAKTLRSLIGTALPIIQAPMAGVQNHKLAVAISNAGGLGSLPCAMLSDEALEAELNTLTCQTNKPYNLNFFCHTSPQPDPAAEAAWRQLLRPYYDELGLDAKAITAGPARKAFSSDTADLIEKFAPPIISFHFGLPEPPLLDRLKSWGSIILASATTADEGRWLATHGADIIIAQGLEAGGHRGMFLSDNVASQLPLRELLTAIQDSVDLPVIAAGGIGCAADISEIMALGAAGVLIGTAFLLCPEADTSAVHRGALQNECSVATTLTNVFSGRPARGIINRLIKEIGPINALAPAFPFASTAIGPLRSKAEKLASGDFSPLWAGSNNQHCRNIPAAQVLAELAAGLPESFKT</sequence>
<dbReference type="PANTHER" id="PTHR42747:SF3">
    <property type="entry name" value="NITRONATE MONOOXYGENASE-RELATED"/>
    <property type="match status" value="1"/>
</dbReference>
<dbReference type="PANTHER" id="PTHR42747">
    <property type="entry name" value="NITRONATE MONOOXYGENASE-RELATED"/>
    <property type="match status" value="1"/>
</dbReference>
<keyword evidence="5" id="KW-0288">FMN</keyword>
<accession>A0ABV3TSK3</accession>
<comment type="caution">
    <text evidence="10">The sequence shown here is derived from an EMBL/GenBank/DDBJ whole genome shotgun (WGS) entry which is preliminary data.</text>
</comment>
<keyword evidence="7" id="KW-0503">Monooxygenase</keyword>
<evidence type="ECO:0000313" key="11">
    <source>
        <dbReference type="Proteomes" id="UP001557484"/>
    </source>
</evidence>
<evidence type="ECO:0000256" key="6">
    <source>
        <dbReference type="ARBA" id="ARBA00023002"/>
    </source>
</evidence>
<evidence type="ECO:0000256" key="3">
    <source>
        <dbReference type="ARBA" id="ARBA00022575"/>
    </source>
</evidence>
<dbReference type="InterPro" id="IPR004136">
    <property type="entry name" value="NMO"/>
</dbReference>
<dbReference type="SUPFAM" id="SSF51412">
    <property type="entry name" value="Inosine monophosphate dehydrogenase (IMPDH)"/>
    <property type="match status" value="1"/>
</dbReference>
<dbReference type="EMBL" id="JBFRYB010000001">
    <property type="protein sequence ID" value="MEX1664581.1"/>
    <property type="molecule type" value="Genomic_DNA"/>
</dbReference>
<proteinExistence type="inferred from homology"/>
<evidence type="ECO:0000256" key="9">
    <source>
        <dbReference type="ARBA" id="ARBA00049401"/>
    </source>
</evidence>
<keyword evidence="11" id="KW-1185">Reference proteome</keyword>